<dbReference type="Proteomes" id="UP000266272">
    <property type="component" value="Unassembled WGS sequence"/>
</dbReference>
<proteinExistence type="predicted"/>
<dbReference type="EMBL" id="PXOA01000681">
    <property type="protein sequence ID" value="RFU73236.1"/>
    <property type="molecule type" value="Genomic_DNA"/>
</dbReference>
<gene>
    <name evidence="1" type="ORF">TARUN_9022</name>
</gene>
<evidence type="ECO:0000313" key="1">
    <source>
        <dbReference type="EMBL" id="RFU73236.1"/>
    </source>
</evidence>
<evidence type="ECO:0000313" key="2">
    <source>
        <dbReference type="Proteomes" id="UP000266272"/>
    </source>
</evidence>
<accession>A0A395NAV9</accession>
<comment type="caution">
    <text evidence="1">The sequence shown here is derived from an EMBL/GenBank/DDBJ whole genome shotgun (WGS) entry which is preliminary data.</text>
</comment>
<dbReference type="Gene3D" id="2.170.16.10">
    <property type="entry name" value="Hedgehog/Intein (Hint) domain"/>
    <property type="match status" value="1"/>
</dbReference>
<dbReference type="AlphaFoldDB" id="A0A395NAV9"/>
<dbReference type="OrthoDB" id="5322521at2759"/>
<sequence>MPISAVHEGDHVLTTVEGQLLTTRVVRNVRSRGSFDFFKFEVRSNNTVSTLKVTPQHGMLLIDQLGEMRFSSPADIRIGDEMRPSEGSAWKVSRIGHYVGAEKFALETTEGSVLTSGLLISTICEEEISAGVKVYDIMAGWKARHQYSAHPYLRETPGEAEDTVA</sequence>
<organism evidence="1 2">
    <name type="scientific">Trichoderma arundinaceum</name>
    <dbReference type="NCBI Taxonomy" id="490622"/>
    <lineage>
        <taxon>Eukaryota</taxon>
        <taxon>Fungi</taxon>
        <taxon>Dikarya</taxon>
        <taxon>Ascomycota</taxon>
        <taxon>Pezizomycotina</taxon>
        <taxon>Sordariomycetes</taxon>
        <taxon>Hypocreomycetidae</taxon>
        <taxon>Hypocreales</taxon>
        <taxon>Hypocreaceae</taxon>
        <taxon>Trichoderma</taxon>
    </lineage>
</organism>
<reference evidence="1 2" key="1">
    <citation type="journal article" date="2018" name="PLoS Pathog.">
        <title>Evolution of structural diversity of trichothecenes, a family of toxins produced by plant pathogenic and entomopathogenic fungi.</title>
        <authorList>
            <person name="Proctor R.H."/>
            <person name="McCormick S.P."/>
            <person name="Kim H.S."/>
            <person name="Cardoza R.E."/>
            <person name="Stanley A.M."/>
            <person name="Lindo L."/>
            <person name="Kelly A."/>
            <person name="Brown D.W."/>
            <person name="Lee T."/>
            <person name="Vaughan M.M."/>
            <person name="Alexander N.J."/>
            <person name="Busman M."/>
            <person name="Gutierrez S."/>
        </authorList>
    </citation>
    <scope>NUCLEOTIDE SEQUENCE [LARGE SCALE GENOMIC DNA]</scope>
    <source>
        <strain evidence="1 2">IBT 40837</strain>
    </source>
</reference>
<protein>
    <submittedName>
        <fullName evidence="1">Nacht nucleoside triphosphatase</fullName>
    </submittedName>
</protein>
<dbReference type="SUPFAM" id="SSF51294">
    <property type="entry name" value="Hedgehog/intein (Hint) domain"/>
    <property type="match status" value="1"/>
</dbReference>
<name>A0A395NAV9_TRIAR</name>
<keyword evidence="2" id="KW-1185">Reference proteome</keyword>
<dbReference type="InterPro" id="IPR036844">
    <property type="entry name" value="Hint_dom_sf"/>
</dbReference>